<dbReference type="Pfam" id="PF13041">
    <property type="entry name" value="PPR_2"/>
    <property type="match status" value="1"/>
</dbReference>
<evidence type="ECO:0000256" key="1">
    <source>
        <dbReference type="ARBA" id="ARBA00007626"/>
    </source>
</evidence>
<protein>
    <recommendedName>
        <fullName evidence="6">Pentatricopeptide repeat-containing protein</fullName>
    </recommendedName>
</protein>
<comment type="similarity">
    <text evidence="1">Belongs to the PPR family. P subfamily.</text>
</comment>
<dbReference type="InterPro" id="IPR002885">
    <property type="entry name" value="PPR_rpt"/>
</dbReference>
<proteinExistence type="inferred from homology"/>
<keyword evidence="2" id="KW-0677">Repeat</keyword>
<comment type="caution">
    <text evidence="4">The sequence shown here is derived from an EMBL/GenBank/DDBJ whole genome shotgun (WGS) entry which is preliminary data.</text>
</comment>
<dbReference type="PANTHER" id="PTHR46128:SF354">
    <property type="entry name" value="PENTACOTRIPEPTIDE-REPEAT REGION OF PRORP DOMAIN-CONTAINING PROTEIN"/>
    <property type="match status" value="1"/>
</dbReference>
<dbReference type="InterPro" id="IPR011990">
    <property type="entry name" value="TPR-like_helical_dom_sf"/>
</dbReference>
<evidence type="ECO:0000256" key="2">
    <source>
        <dbReference type="ARBA" id="ARBA00022737"/>
    </source>
</evidence>
<dbReference type="EMBL" id="JADCNL010000001">
    <property type="protein sequence ID" value="KAG0499557.1"/>
    <property type="molecule type" value="Genomic_DNA"/>
</dbReference>
<evidence type="ECO:0000313" key="4">
    <source>
        <dbReference type="EMBL" id="KAG0499557.1"/>
    </source>
</evidence>
<name>A0A835S8P7_VANPL</name>
<evidence type="ECO:0000313" key="5">
    <source>
        <dbReference type="Proteomes" id="UP000636800"/>
    </source>
</evidence>
<reference evidence="4 5" key="1">
    <citation type="journal article" date="2020" name="Nat. Food">
        <title>A phased Vanilla planifolia genome enables genetic improvement of flavour and production.</title>
        <authorList>
            <person name="Hasing T."/>
            <person name="Tang H."/>
            <person name="Brym M."/>
            <person name="Khazi F."/>
            <person name="Huang T."/>
            <person name="Chambers A.H."/>
        </authorList>
    </citation>
    <scope>NUCLEOTIDE SEQUENCE [LARGE SCALE GENOMIC DNA]</scope>
    <source>
        <tissue evidence="4">Leaf</tissue>
    </source>
</reference>
<dbReference type="InterPro" id="IPR050872">
    <property type="entry name" value="PPR_P_subfamily"/>
</dbReference>
<dbReference type="Pfam" id="PF01535">
    <property type="entry name" value="PPR"/>
    <property type="match status" value="1"/>
</dbReference>
<accession>A0A835S8P7</accession>
<organism evidence="4 5">
    <name type="scientific">Vanilla planifolia</name>
    <name type="common">Vanilla</name>
    <dbReference type="NCBI Taxonomy" id="51239"/>
    <lineage>
        <taxon>Eukaryota</taxon>
        <taxon>Viridiplantae</taxon>
        <taxon>Streptophyta</taxon>
        <taxon>Embryophyta</taxon>
        <taxon>Tracheophyta</taxon>
        <taxon>Spermatophyta</taxon>
        <taxon>Magnoliopsida</taxon>
        <taxon>Liliopsida</taxon>
        <taxon>Asparagales</taxon>
        <taxon>Orchidaceae</taxon>
        <taxon>Vanilloideae</taxon>
        <taxon>Vanilleae</taxon>
        <taxon>Vanilla</taxon>
    </lineage>
</organism>
<gene>
    <name evidence="4" type="ORF">HPP92_004248</name>
</gene>
<dbReference type="PANTHER" id="PTHR46128">
    <property type="entry name" value="MITOCHONDRIAL GROUP I INTRON SPLICING FACTOR CCM1"/>
    <property type="match status" value="1"/>
</dbReference>
<dbReference type="Gene3D" id="1.25.40.10">
    <property type="entry name" value="Tetratricopeptide repeat domain"/>
    <property type="match status" value="1"/>
</dbReference>
<evidence type="ECO:0008006" key="6">
    <source>
        <dbReference type="Google" id="ProtNLM"/>
    </source>
</evidence>
<sequence>MKIDLKGYEVIVLGLVIGGRLDEALEMRKEMEERETGFDLLDEMLGKRFAAGCICQCSGSSCGSTKHGLVQQAKEHFLKFRGSNEVSYSVLIDGLCKKGDRNDAERVFLEMEKTGLVPDKYCYTS</sequence>
<dbReference type="NCBIfam" id="TIGR00756">
    <property type="entry name" value="PPR"/>
    <property type="match status" value="1"/>
</dbReference>
<feature type="repeat" description="PPR" evidence="3">
    <location>
        <begin position="84"/>
        <end position="118"/>
    </location>
</feature>
<evidence type="ECO:0000256" key="3">
    <source>
        <dbReference type="PROSITE-ProRule" id="PRU00708"/>
    </source>
</evidence>
<dbReference type="Proteomes" id="UP000636800">
    <property type="component" value="Chromosome 1"/>
</dbReference>
<keyword evidence="5" id="KW-1185">Reference proteome</keyword>
<dbReference type="AlphaFoldDB" id="A0A835S8P7"/>
<dbReference type="PROSITE" id="PS51375">
    <property type="entry name" value="PPR"/>
    <property type="match status" value="1"/>
</dbReference>